<dbReference type="AlphaFoldDB" id="A0A8H7WD60"/>
<dbReference type="EMBL" id="JAFJYH010000046">
    <property type="protein sequence ID" value="KAG4422635.1"/>
    <property type="molecule type" value="Genomic_DNA"/>
</dbReference>
<proteinExistence type="predicted"/>
<sequence>MSGTNGTTEEQGKEEARLADRMLVNVFENVLAGEASRQVIVSTTGIRISASTVTTEARAMQCLGQLSDTSISQISQDHMAVSISQQEAKGGRHQTLERGTSSA</sequence>
<evidence type="ECO:0000313" key="2">
    <source>
        <dbReference type="EMBL" id="KAG4422635.1"/>
    </source>
</evidence>
<dbReference type="OrthoDB" id="3546600at2759"/>
<gene>
    <name evidence="2" type="ORF">IFR04_004256</name>
</gene>
<name>A0A8H7WD60_9HELO</name>
<accession>A0A8H7WD60</accession>
<reference evidence="2" key="1">
    <citation type="submission" date="2021-02" db="EMBL/GenBank/DDBJ databases">
        <title>Genome sequence Cadophora malorum strain M34.</title>
        <authorList>
            <person name="Stefanovic E."/>
            <person name="Vu D."/>
            <person name="Scully C."/>
            <person name="Dijksterhuis J."/>
            <person name="Roader J."/>
            <person name="Houbraken J."/>
        </authorList>
    </citation>
    <scope>NUCLEOTIDE SEQUENCE</scope>
    <source>
        <strain evidence="2">M34</strain>
    </source>
</reference>
<protein>
    <submittedName>
        <fullName evidence="2">Uncharacterized protein</fullName>
    </submittedName>
</protein>
<evidence type="ECO:0000256" key="1">
    <source>
        <dbReference type="SAM" id="MobiDB-lite"/>
    </source>
</evidence>
<organism evidence="2 3">
    <name type="scientific">Cadophora malorum</name>
    <dbReference type="NCBI Taxonomy" id="108018"/>
    <lineage>
        <taxon>Eukaryota</taxon>
        <taxon>Fungi</taxon>
        <taxon>Dikarya</taxon>
        <taxon>Ascomycota</taxon>
        <taxon>Pezizomycotina</taxon>
        <taxon>Leotiomycetes</taxon>
        <taxon>Helotiales</taxon>
        <taxon>Ploettnerulaceae</taxon>
        <taxon>Cadophora</taxon>
    </lineage>
</organism>
<evidence type="ECO:0000313" key="3">
    <source>
        <dbReference type="Proteomes" id="UP000664132"/>
    </source>
</evidence>
<comment type="caution">
    <text evidence="2">The sequence shown here is derived from an EMBL/GenBank/DDBJ whole genome shotgun (WGS) entry which is preliminary data.</text>
</comment>
<keyword evidence="3" id="KW-1185">Reference proteome</keyword>
<dbReference type="Proteomes" id="UP000664132">
    <property type="component" value="Unassembled WGS sequence"/>
</dbReference>
<feature type="region of interest" description="Disordered" evidence="1">
    <location>
        <begin position="84"/>
        <end position="103"/>
    </location>
</feature>